<evidence type="ECO:0000313" key="1">
    <source>
        <dbReference type="EMBL" id="DAD80711.1"/>
    </source>
</evidence>
<name>A0A8S5MF62_9CAUD</name>
<organism evidence="1">
    <name type="scientific">Myoviridae sp. ctguh8</name>
    <dbReference type="NCBI Taxonomy" id="2826682"/>
    <lineage>
        <taxon>Viruses</taxon>
        <taxon>Duplodnaviria</taxon>
        <taxon>Heunggongvirae</taxon>
        <taxon>Uroviricota</taxon>
        <taxon>Caudoviricetes</taxon>
    </lineage>
</organism>
<reference evidence="1" key="1">
    <citation type="journal article" date="2021" name="Proc. Natl. Acad. Sci. U.S.A.">
        <title>A Catalog of Tens of Thousands of Viruses from Human Metagenomes Reveals Hidden Associations with Chronic Diseases.</title>
        <authorList>
            <person name="Tisza M.J."/>
            <person name="Buck C.B."/>
        </authorList>
    </citation>
    <scope>NUCLEOTIDE SEQUENCE</scope>
    <source>
        <strain evidence="1">Ctguh8</strain>
    </source>
</reference>
<accession>A0A8S5MF62</accession>
<proteinExistence type="predicted"/>
<dbReference type="EMBL" id="BK014886">
    <property type="protein sequence ID" value="DAD80711.1"/>
    <property type="molecule type" value="Genomic_DNA"/>
</dbReference>
<protein>
    <submittedName>
        <fullName evidence="1">Uncharacterized protein</fullName>
    </submittedName>
</protein>
<sequence>MELNYSHYALQRLHIRPGVLAGICGANDPVGQRERAFIYASIDLRVKEEKREAAKLKA</sequence>